<feature type="transmembrane region" description="Helical" evidence="1">
    <location>
        <begin position="54"/>
        <end position="74"/>
    </location>
</feature>
<name>A0A3D8I2Z4_9HELI</name>
<dbReference type="AlphaFoldDB" id="A0A3D8I2Z4"/>
<dbReference type="OrthoDB" id="5329980at2"/>
<keyword evidence="3" id="KW-1185">Reference proteome</keyword>
<sequence length="242" mass="28850">MSNFAIVVVNIYICYLMYPYLRDILTLKWKNKIQIDRSQILWESKINLYATSKYRIFFFIIVKVAILYMFYWIFSASFRLFQSNVIYEYTLGMLTLLTGFVYIFVGGFIYSTIDFKKMFLTKNGLILQTRFSGDILYKYGQFIMYEENHFRIPQEVIAIESEYAKKYFIMPIPRPINSNVLHGNILGDIVTFSKICKQQTETAIKAMDTKSRVALFLKYYEHIEIIFNEERNHNIFTIDFSP</sequence>
<dbReference type="EMBL" id="NXLQ01000129">
    <property type="protein sequence ID" value="RDU59488.1"/>
    <property type="molecule type" value="Genomic_DNA"/>
</dbReference>
<comment type="caution">
    <text evidence="2">The sequence shown here is derived from an EMBL/GenBank/DDBJ whole genome shotgun (WGS) entry which is preliminary data.</text>
</comment>
<reference evidence="2 3" key="1">
    <citation type="submission" date="2018-04" db="EMBL/GenBank/DDBJ databases">
        <title>Novel Campyloabacter and Helicobacter Species and Strains.</title>
        <authorList>
            <person name="Mannion A.J."/>
            <person name="Shen Z."/>
            <person name="Fox J.G."/>
        </authorList>
    </citation>
    <scope>NUCLEOTIDE SEQUENCE [LARGE SCALE GENOMIC DNA]</scope>
    <source>
        <strain evidence="2 3">MIT 17-337</strain>
    </source>
</reference>
<keyword evidence="1" id="KW-0812">Transmembrane</keyword>
<gene>
    <name evidence="2" type="ORF">CQA53_11415</name>
</gene>
<evidence type="ECO:0000313" key="2">
    <source>
        <dbReference type="EMBL" id="RDU59488.1"/>
    </source>
</evidence>
<feature type="non-terminal residue" evidence="2">
    <location>
        <position position="242"/>
    </location>
</feature>
<evidence type="ECO:0000313" key="3">
    <source>
        <dbReference type="Proteomes" id="UP000256379"/>
    </source>
</evidence>
<organism evidence="2 3">
    <name type="scientific">Helicobacter didelphidarum</name>
    <dbReference type="NCBI Taxonomy" id="2040648"/>
    <lineage>
        <taxon>Bacteria</taxon>
        <taxon>Pseudomonadati</taxon>
        <taxon>Campylobacterota</taxon>
        <taxon>Epsilonproteobacteria</taxon>
        <taxon>Campylobacterales</taxon>
        <taxon>Helicobacteraceae</taxon>
        <taxon>Helicobacter</taxon>
    </lineage>
</organism>
<protein>
    <submittedName>
        <fullName evidence="2">Uncharacterized protein</fullName>
    </submittedName>
</protein>
<keyword evidence="1" id="KW-1133">Transmembrane helix</keyword>
<dbReference type="Proteomes" id="UP000256379">
    <property type="component" value="Unassembled WGS sequence"/>
</dbReference>
<feature type="transmembrane region" description="Helical" evidence="1">
    <location>
        <begin position="6"/>
        <end position="25"/>
    </location>
</feature>
<accession>A0A3D8I2Z4</accession>
<keyword evidence="1" id="KW-0472">Membrane</keyword>
<dbReference type="RefSeq" id="WP_147290056.1">
    <property type="nucleotide sequence ID" value="NZ_NXLQ01000129.1"/>
</dbReference>
<feature type="transmembrane region" description="Helical" evidence="1">
    <location>
        <begin position="86"/>
        <end position="110"/>
    </location>
</feature>
<proteinExistence type="predicted"/>
<evidence type="ECO:0000256" key="1">
    <source>
        <dbReference type="SAM" id="Phobius"/>
    </source>
</evidence>